<sequence length="428" mass="45915">MQCPHFDAGECRSCPLMGVPYAEQLDRKQAGVRRLLDPVAGTRAPDGSDLWLDPVPSRESGFRNKAKMVVTGSAENPRLGILDPRQHPKHHDGTGVDLRDCGLYEPALGTAFPVVAEVITAAALTPYDVGMRTGELKHVILTLSPSGRLMVRFVLRSTDQLPALRAAVPALLAALPNTVVVTANLLPEHRALLEGSEEIHLAGAPTLTMRLNGIPLNLRPQGFFQTNTALAAALYSLASEWLDTTDAASVWDLYCGVGGFGFQLAEVRPHDAGRTGPLPAGTERTVWGLETSADAVAAAQVTARELGVQDRVRFAVGDATAIPTGRTPDRAPDRATEVPPTVGTGAGEMPAELPDAVVVNPPRRGIGSELADWIQASGIEHVLYSSCNAATLARDLEHLPGYRPVRARLLDMFPQTEHYEVLMLLELR</sequence>
<feature type="binding site" evidence="4">
    <location>
        <position position="290"/>
    </location>
    <ligand>
        <name>S-adenosyl-L-methionine</name>
        <dbReference type="ChEBI" id="CHEBI:59789"/>
    </ligand>
</feature>
<evidence type="ECO:0000256" key="6">
    <source>
        <dbReference type="SAM" id="MobiDB-lite"/>
    </source>
</evidence>
<feature type="region of interest" description="Disordered" evidence="6">
    <location>
        <begin position="321"/>
        <end position="349"/>
    </location>
</feature>
<dbReference type="RefSeq" id="WP_115932363.1">
    <property type="nucleotide sequence ID" value="NZ_QREH01000001.1"/>
</dbReference>
<evidence type="ECO:0000256" key="3">
    <source>
        <dbReference type="ARBA" id="ARBA00022691"/>
    </source>
</evidence>
<gene>
    <name evidence="8" type="ORF">C8E99_2264</name>
</gene>
<dbReference type="Proteomes" id="UP000256727">
    <property type="component" value="Unassembled WGS sequence"/>
</dbReference>
<dbReference type="InterPro" id="IPR030390">
    <property type="entry name" value="MeTrfase_TrmA_AS"/>
</dbReference>
<dbReference type="Pfam" id="PF05958">
    <property type="entry name" value="tRNA_U5-meth_tr"/>
    <property type="match status" value="1"/>
</dbReference>
<keyword evidence="2 4" id="KW-0808">Transferase</keyword>
<proteinExistence type="inferred from homology"/>
<dbReference type="InterPro" id="IPR025714">
    <property type="entry name" value="Methyltranfer_dom"/>
</dbReference>
<evidence type="ECO:0000313" key="8">
    <source>
        <dbReference type="EMBL" id="REE04429.1"/>
    </source>
</evidence>
<reference evidence="8 9" key="1">
    <citation type="submission" date="2018-07" db="EMBL/GenBank/DDBJ databases">
        <title>Sequencing the genomes of 1000 actinobacteria strains.</title>
        <authorList>
            <person name="Klenk H.-P."/>
        </authorList>
    </citation>
    <scope>NUCLEOTIDE SEQUENCE [LARGE SCALE GENOMIC DNA]</scope>
    <source>
        <strain evidence="8 9">DSM 14442</strain>
    </source>
</reference>
<feature type="binding site" evidence="4">
    <location>
        <position position="225"/>
    </location>
    <ligand>
        <name>S-adenosyl-L-methionine</name>
        <dbReference type="ChEBI" id="CHEBI:59789"/>
    </ligand>
</feature>
<comment type="similarity">
    <text evidence="4">Belongs to the class I-like SAM-binding methyltransferase superfamily. RNA M5U methyltransferase family.</text>
</comment>
<dbReference type="PANTHER" id="PTHR11061:SF30">
    <property type="entry name" value="TRNA (URACIL(54)-C(5))-METHYLTRANSFERASE"/>
    <property type="match status" value="1"/>
</dbReference>
<evidence type="ECO:0000256" key="1">
    <source>
        <dbReference type="ARBA" id="ARBA00022603"/>
    </source>
</evidence>
<evidence type="ECO:0000259" key="7">
    <source>
        <dbReference type="Pfam" id="PF13847"/>
    </source>
</evidence>
<dbReference type="InterPro" id="IPR010280">
    <property type="entry name" value="U5_MeTrfase_fam"/>
</dbReference>
<feature type="binding site" evidence="4">
    <location>
        <position position="254"/>
    </location>
    <ligand>
        <name>S-adenosyl-L-methionine</name>
        <dbReference type="ChEBI" id="CHEBI:59789"/>
    </ligand>
</feature>
<dbReference type="PROSITE" id="PS51687">
    <property type="entry name" value="SAM_MT_RNA_M5U"/>
    <property type="match status" value="1"/>
</dbReference>
<keyword evidence="1 4" id="KW-0489">Methyltransferase</keyword>
<feature type="binding site" evidence="4">
    <location>
        <position position="360"/>
    </location>
    <ligand>
        <name>S-adenosyl-L-methionine</name>
        <dbReference type="ChEBI" id="CHEBI:59789"/>
    </ligand>
</feature>
<keyword evidence="3 4" id="KW-0949">S-adenosyl-L-methionine</keyword>
<dbReference type="GO" id="GO:0070475">
    <property type="term" value="P:rRNA base methylation"/>
    <property type="evidence" value="ECO:0007669"/>
    <property type="project" value="TreeGrafter"/>
</dbReference>
<dbReference type="EMBL" id="QREH01000001">
    <property type="protein sequence ID" value="REE04429.1"/>
    <property type="molecule type" value="Genomic_DNA"/>
</dbReference>
<dbReference type="PROSITE" id="PS01230">
    <property type="entry name" value="TRMA_1"/>
    <property type="match status" value="1"/>
</dbReference>
<evidence type="ECO:0000256" key="5">
    <source>
        <dbReference type="PROSITE-ProRule" id="PRU10015"/>
    </source>
</evidence>
<dbReference type="Pfam" id="PF13847">
    <property type="entry name" value="Methyltransf_31"/>
    <property type="match status" value="1"/>
</dbReference>
<feature type="active site" evidence="5">
    <location>
        <position position="387"/>
    </location>
</feature>
<dbReference type="Gene3D" id="3.40.50.150">
    <property type="entry name" value="Vaccinia Virus protein VP39"/>
    <property type="match status" value="1"/>
</dbReference>
<feature type="domain" description="Methyltransferase" evidence="7">
    <location>
        <begin position="246"/>
        <end position="324"/>
    </location>
</feature>
<dbReference type="OrthoDB" id="9804590at2"/>
<organism evidence="8 9">
    <name type="scientific">Citricoccus muralis</name>
    <dbReference type="NCBI Taxonomy" id="169134"/>
    <lineage>
        <taxon>Bacteria</taxon>
        <taxon>Bacillati</taxon>
        <taxon>Actinomycetota</taxon>
        <taxon>Actinomycetes</taxon>
        <taxon>Micrococcales</taxon>
        <taxon>Micrococcaceae</taxon>
        <taxon>Citricoccus</taxon>
    </lineage>
</organism>
<dbReference type="AlphaFoldDB" id="A0A3D9LDC8"/>
<dbReference type="Gene3D" id="2.40.50.1070">
    <property type="match status" value="1"/>
</dbReference>
<evidence type="ECO:0000313" key="9">
    <source>
        <dbReference type="Proteomes" id="UP000256727"/>
    </source>
</evidence>
<feature type="active site" description="Nucleophile" evidence="4">
    <location>
        <position position="387"/>
    </location>
</feature>
<protein>
    <submittedName>
        <fullName evidence="8">23S rRNA m(5)U-747 methyltransferase</fullName>
    </submittedName>
</protein>
<comment type="caution">
    <text evidence="8">The sequence shown here is derived from an EMBL/GenBank/DDBJ whole genome shotgun (WGS) entry which is preliminary data.</text>
</comment>
<dbReference type="CDD" id="cd02440">
    <property type="entry name" value="AdoMet_MTases"/>
    <property type="match status" value="1"/>
</dbReference>
<dbReference type="InterPro" id="IPR030391">
    <property type="entry name" value="MeTrfase_TrmA_CS"/>
</dbReference>
<name>A0A3D9LDC8_9MICC</name>
<evidence type="ECO:0000256" key="4">
    <source>
        <dbReference type="PROSITE-ProRule" id="PRU01024"/>
    </source>
</evidence>
<evidence type="ECO:0000256" key="2">
    <source>
        <dbReference type="ARBA" id="ARBA00022679"/>
    </source>
</evidence>
<dbReference type="InterPro" id="IPR029063">
    <property type="entry name" value="SAM-dependent_MTases_sf"/>
</dbReference>
<dbReference type="PANTHER" id="PTHR11061">
    <property type="entry name" value="RNA M5U METHYLTRANSFERASE"/>
    <property type="match status" value="1"/>
</dbReference>
<accession>A0A3D9LDC8</accession>
<dbReference type="SUPFAM" id="SSF53335">
    <property type="entry name" value="S-adenosyl-L-methionine-dependent methyltransferases"/>
    <property type="match status" value="1"/>
</dbReference>
<feature type="compositionally biased region" description="Basic and acidic residues" evidence="6">
    <location>
        <begin position="327"/>
        <end position="336"/>
    </location>
</feature>
<keyword evidence="9" id="KW-1185">Reference proteome</keyword>
<dbReference type="PROSITE" id="PS01231">
    <property type="entry name" value="TRMA_2"/>
    <property type="match status" value="1"/>
</dbReference>
<dbReference type="GO" id="GO:0070041">
    <property type="term" value="F:rRNA (uridine-C5-)-methyltransferase activity"/>
    <property type="evidence" value="ECO:0007669"/>
    <property type="project" value="TreeGrafter"/>
</dbReference>